<keyword evidence="2" id="KW-1185">Reference proteome</keyword>
<dbReference type="Proteomes" id="UP000198847">
    <property type="component" value="Unassembled WGS sequence"/>
</dbReference>
<sequence>MIMQTDGTKTNVFIYGVKSTQELYRSMSEAFKLEDCKIYYIDDIDVLARAMTA</sequence>
<reference evidence="1 2" key="1">
    <citation type="submission" date="2016-10" db="EMBL/GenBank/DDBJ databases">
        <authorList>
            <person name="de Groot N.N."/>
        </authorList>
    </citation>
    <scope>NUCLEOTIDE SEQUENCE [LARGE SCALE GENOMIC DNA]</scope>
    <source>
        <strain evidence="1 2">DSM 13305</strain>
    </source>
</reference>
<evidence type="ECO:0000313" key="2">
    <source>
        <dbReference type="Proteomes" id="UP000198847"/>
    </source>
</evidence>
<organism evidence="1 2">
    <name type="scientific">Propionispora vibrioides</name>
    <dbReference type="NCBI Taxonomy" id="112903"/>
    <lineage>
        <taxon>Bacteria</taxon>
        <taxon>Bacillati</taxon>
        <taxon>Bacillota</taxon>
        <taxon>Negativicutes</taxon>
        <taxon>Selenomonadales</taxon>
        <taxon>Sporomusaceae</taxon>
        <taxon>Propionispora</taxon>
    </lineage>
</organism>
<dbReference type="AlphaFoldDB" id="A0A1H8Y5R8"/>
<gene>
    <name evidence="1" type="ORF">SAMN04490178_14123</name>
</gene>
<evidence type="ECO:0000313" key="1">
    <source>
        <dbReference type="EMBL" id="SEP46868.1"/>
    </source>
</evidence>
<accession>A0A1H8Y5R8</accession>
<protein>
    <submittedName>
        <fullName evidence="1">Uncharacterized protein</fullName>
    </submittedName>
</protein>
<proteinExistence type="predicted"/>
<name>A0A1H8Y5R8_9FIRM</name>
<dbReference type="EMBL" id="FODY01000041">
    <property type="protein sequence ID" value="SEP46868.1"/>
    <property type="molecule type" value="Genomic_DNA"/>
</dbReference>